<dbReference type="InterPro" id="IPR002545">
    <property type="entry name" value="CheW-lke_dom"/>
</dbReference>
<name>A0A4Z0WIG8_9GAMM</name>
<dbReference type="GO" id="GO:0007165">
    <property type="term" value="P:signal transduction"/>
    <property type="evidence" value="ECO:0007669"/>
    <property type="project" value="InterPro"/>
</dbReference>
<evidence type="ECO:0000313" key="2">
    <source>
        <dbReference type="EMBL" id="TGG94925.1"/>
    </source>
</evidence>
<dbReference type="FunFam" id="2.40.50.180:FF:000001">
    <property type="entry name" value="Chemotaxis protein CheW"/>
    <property type="match status" value="1"/>
</dbReference>
<dbReference type="PANTHER" id="PTHR22617:SF23">
    <property type="entry name" value="CHEMOTAXIS PROTEIN CHEW"/>
    <property type="match status" value="1"/>
</dbReference>
<dbReference type="RefSeq" id="WP_135480164.1">
    <property type="nucleotide sequence ID" value="NZ_SRMF01000001.1"/>
</dbReference>
<dbReference type="GO" id="GO:0005829">
    <property type="term" value="C:cytosol"/>
    <property type="evidence" value="ECO:0007669"/>
    <property type="project" value="TreeGrafter"/>
</dbReference>
<sequence length="156" mass="17464">MTTLSGKEKSDFEAVQDHNLLQWMTFRLAEEVYGLDVMNIKEVLRYTDIAPVPGAPDYVLGIINLRGNVVTVIDARTRFGLPSAEVTDDTRIVVIETEVETIGIMVDSVSEVIYLKDSEIEPPPNVGNDEMSHYIRGVCNRNDTLIILINLHDMVS</sequence>
<dbReference type="Gene3D" id="2.40.50.180">
    <property type="entry name" value="CheA-289, Domain 4"/>
    <property type="match status" value="1"/>
</dbReference>
<dbReference type="AlphaFoldDB" id="A0A4Z0WIG8"/>
<keyword evidence="3" id="KW-1185">Reference proteome</keyword>
<dbReference type="EMBL" id="SRMF01000001">
    <property type="protein sequence ID" value="TGG94925.1"/>
    <property type="molecule type" value="Genomic_DNA"/>
</dbReference>
<organism evidence="2 3">
    <name type="scientific">Natronospirillum operosum</name>
    <dbReference type="NCBI Taxonomy" id="2759953"/>
    <lineage>
        <taxon>Bacteria</taxon>
        <taxon>Pseudomonadati</taxon>
        <taxon>Pseudomonadota</taxon>
        <taxon>Gammaproteobacteria</taxon>
        <taxon>Oceanospirillales</taxon>
        <taxon>Natronospirillaceae</taxon>
        <taxon>Natronospirillum</taxon>
    </lineage>
</organism>
<proteinExistence type="predicted"/>
<dbReference type="SUPFAM" id="SSF50341">
    <property type="entry name" value="CheW-like"/>
    <property type="match status" value="1"/>
</dbReference>
<dbReference type="OrthoDB" id="9794382at2"/>
<dbReference type="InterPro" id="IPR039315">
    <property type="entry name" value="CheW"/>
</dbReference>
<dbReference type="Gene3D" id="2.30.30.40">
    <property type="entry name" value="SH3 Domains"/>
    <property type="match status" value="1"/>
</dbReference>
<dbReference type="GO" id="GO:0006935">
    <property type="term" value="P:chemotaxis"/>
    <property type="evidence" value="ECO:0007669"/>
    <property type="project" value="InterPro"/>
</dbReference>
<comment type="caution">
    <text evidence="2">The sequence shown here is derived from an EMBL/GenBank/DDBJ whole genome shotgun (WGS) entry which is preliminary data.</text>
</comment>
<gene>
    <name evidence="2" type="ORF">E4656_00395</name>
</gene>
<dbReference type="SMART" id="SM00260">
    <property type="entry name" value="CheW"/>
    <property type="match status" value="1"/>
</dbReference>
<evidence type="ECO:0000313" key="3">
    <source>
        <dbReference type="Proteomes" id="UP000297475"/>
    </source>
</evidence>
<protein>
    <submittedName>
        <fullName evidence="2">Chemotaxis protein CheW</fullName>
    </submittedName>
</protein>
<dbReference type="Pfam" id="PF01584">
    <property type="entry name" value="CheW"/>
    <property type="match status" value="1"/>
</dbReference>
<evidence type="ECO:0000259" key="1">
    <source>
        <dbReference type="PROSITE" id="PS50851"/>
    </source>
</evidence>
<feature type="domain" description="CheW-like" evidence="1">
    <location>
        <begin position="20"/>
        <end position="156"/>
    </location>
</feature>
<dbReference type="Proteomes" id="UP000297475">
    <property type="component" value="Unassembled WGS sequence"/>
</dbReference>
<reference evidence="2 3" key="1">
    <citation type="submission" date="2019-04" db="EMBL/GenBank/DDBJ databases">
        <title>Natronospirillum operosus gen. nov., sp. nov., a haloalkaliphilic satellite isolated from decaying biomass of laboratory culture of cyanobacterium Geitlerinema sp. and proposal of Natronospirillaceae fam. nov. and Saccharospirillaceae fam. nov.</title>
        <authorList>
            <person name="Kevbrin V."/>
            <person name="Boltyanskaya Y."/>
            <person name="Koziaeva V."/>
            <person name="Grouzdev D.S."/>
            <person name="Park M."/>
            <person name="Cho J."/>
        </authorList>
    </citation>
    <scope>NUCLEOTIDE SEQUENCE [LARGE SCALE GENOMIC DNA]</scope>
    <source>
        <strain evidence="2 3">G-116</strain>
    </source>
</reference>
<dbReference type="PROSITE" id="PS50851">
    <property type="entry name" value="CHEW"/>
    <property type="match status" value="1"/>
</dbReference>
<dbReference type="PANTHER" id="PTHR22617">
    <property type="entry name" value="CHEMOTAXIS SENSOR HISTIDINE KINASE-RELATED"/>
    <property type="match status" value="1"/>
</dbReference>
<dbReference type="InterPro" id="IPR036061">
    <property type="entry name" value="CheW-like_dom_sf"/>
</dbReference>
<dbReference type="CDD" id="cd00732">
    <property type="entry name" value="CheW"/>
    <property type="match status" value="1"/>
</dbReference>
<accession>A0A4Z0WIG8</accession>